<dbReference type="GO" id="GO:0001510">
    <property type="term" value="P:RNA methylation"/>
    <property type="evidence" value="ECO:0007669"/>
    <property type="project" value="InterPro"/>
</dbReference>
<dbReference type="InterPro" id="IPR011023">
    <property type="entry name" value="Nop2p"/>
</dbReference>
<dbReference type="PANTHER" id="PTHR22807">
    <property type="entry name" value="NOP2 YEAST -RELATED NOL1/NOP2/FMU SUN DOMAIN-CONTAINING"/>
    <property type="match status" value="1"/>
</dbReference>
<evidence type="ECO:0000313" key="8">
    <source>
        <dbReference type="EMBL" id="KKS97939.1"/>
    </source>
</evidence>
<dbReference type="Pfam" id="PF17125">
    <property type="entry name" value="Methyltr_RsmF_N"/>
    <property type="match status" value="1"/>
</dbReference>
<evidence type="ECO:0000256" key="4">
    <source>
        <dbReference type="ARBA" id="ARBA00022691"/>
    </source>
</evidence>
<feature type="domain" description="SAM-dependent MTase RsmB/NOP-type" evidence="7">
    <location>
        <begin position="24"/>
        <end position="311"/>
    </location>
</feature>
<evidence type="ECO:0000259" key="7">
    <source>
        <dbReference type="PROSITE" id="PS51686"/>
    </source>
</evidence>
<dbReference type="InterPro" id="IPR049560">
    <property type="entry name" value="MeTrfase_RsmB-F_NOP2_cat"/>
</dbReference>
<dbReference type="InterPro" id="IPR023267">
    <property type="entry name" value="RCMT"/>
</dbReference>
<feature type="active site" description="Nucleophile" evidence="6">
    <location>
        <position position="238"/>
    </location>
</feature>
<dbReference type="Gene3D" id="3.40.50.150">
    <property type="entry name" value="Vaccinia Virus protein VP39"/>
    <property type="match status" value="1"/>
</dbReference>
<dbReference type="SUPFAM" id="SSF53335">
    <property type="entry name" value="S-adenosyl-L-methionine-dependent methyltransferases"/>
    <property type="match status" value="1"/>
</dbReference>
<dbReference type="Gene3D" id="3.30.70.1170">
    <property type="entry name" value="Sun protein, domain 3"/>
    <property type="match status" value="1"/>
</dbReference>
<sequence>MNDLPPAFLSRLKKIVPPENLSAVVGSFSLKKPTTFRTNTLKIKTEELREKLQQAGHKISRVNWYGDAFIFRDPQKKLTETDLYKQGYFYIQSLSSMIPPLLLNPQKNEKVLDITAAPGSKTTQMAAMMQNSGEILANDLSQIRLLRLQANLKIQGVANTVIKHADARSFWQEYPEYFDKSLADVPCSLEGTIYIHDPKSFENWSIKKIEELANRSRWILRSAFSSIRAGGRIVYSTCTLAPEENEEVIDWLLTKEKGKVEVEEAHIPGLDTYPALRGWQGKVYDRQIKKTFRILPSELMEGFYVAVLRKIKSNIIKV</sequence>
<feature type="binding site" evidence="6">
    <location>
        <position position="184"/>
    </location>
    <ligand>
        <name>S-adenosyl-L-methionine</name>
        <dbReference type="ChEBI" id="CHEBI:59789"/>
    </ligand>
</feature>
<evidence type="ECO:0000256" key="2">
    <source>
        <dbReference type="ARBA" id="ARBA00022603"/>
    </source>
</evidence>
<evidence type="ECO:0000256" key="5">
    <source>
        <dbReference type="ARBA" id="ARBA00022884"/>
    </source>
</evidence>
<dbReference type="NCBIfam" id="TIGR00446">
    <property type="entry name" value="nop2p"/>
    <property type="match status" value="1"/>
</dbReference>
<dbReference type="GO" id="GO:0008757">
    <property type="term" value="F:S-adenosylmethionine-dependent methyltransferase activity"/>
    <property type="evidence" value="ECO:0007669"/>
    <property type="project" value="InterPro"/>
</dbReference>
<evidence type="ECO:0000256" key="1">
    <source>
        <dbReference type="ARBA" id="ARBA00022490"/>
    </source>
</evidence>
<dbReference type="InterPro" id="IPR031341">
    <property type="entry name" value="Methyltr_RsmF_N"/>
</dbReference>
<dbReference type="EMBL" id="LCFP01000004">
    <property type="protein sequence ID" value="KKS97939.1"/>
    <property type="molecule type" value="Genomic_DNA"/>
</dbReference>
<dbReference type="InterPro" id="IPR001678">
    <property type="entry name" value="MeTrfase_RsmB-F_NOP2_dom"/>
</dbReference>
<dbReference type="CDD" id="cd02440">
    <property type="entry name" value="AdoMet_MTases"/>
    <property type="match status" value="1"/>
</dbReference>
<dbReference type="GO" id="GO:0006396">
    <property type="term" value="P:RNA processing"/>
    <property type="evidence" value="ECO:0007669"/>
    <property type="project" value="InterPro"/>
</dbReference>
<dbReference type="Proteomes" id="UP000034894">
    <property type="component" value="Unassembled WGS sequence"/>
</dbReference>
<dbReference type="InterPro" id="IPR029063">
    <property type="entry name" value="SAM-dependent_MTases_sf"/>
</dbReference>
<gene>
    <name evidence="8" type="ORF">UV73_C0004G0081</name>
</gene>
<evidence type="ECO:0000313" key="9">
    <source>
        <dbReference type="Proteomes" id="UP000034894"/>
    </source>
</evidence>
<keyword evidence="2 6" id="KW-0489">Methyltransferase</keyword>
<accession>A0A0G1DJT5</accession>
<evidence type="ECO:0000256" key="6">
    <source>
        <dbReference type="PROSITE-ProRule" id="PRU01023"/>
    </source>
</evidence>
<organism evidence="8 9">
    <name type="scientific">Candidatus Gottesmanbacteria bacterium GW2011_GWA2_43_14</name>
    <dbReference type="NCBI Taxonomy" id="1618443"/>
    <lineage>
        <taxon>Bacteria</taxon>
        <taxon>Candidatus Gottesmaniibacteriota</taxon>
    </lineage>
</organism>
<keyword evidence="3 6" id="KW-0808">Transferase</keyword>
<dbReference type="PRINTS" id="PR02008">
    <property type="entry name" value="RCMTFAMILY"/>
</dbReference>
<dbReference type="GO" id="GO:0003723">
    <property type="term" value="F:RNA binding"/>
    <property type="evidence" value="ECO:0007669"/>
    <property type="project" value="UniProtKB-UniRule"/>
</dbReference>
<feature type="binding site" evidence="6">
    <location>
        <position position="139"/>
    </location>
    <ligand>
        <name>S-adenosyl-L-methionine</name>
        <dbReference type="ChEBI" id="CHEBI:59789"/>
    </ligand>
</feature>
<dbReference type="STRING" id="1618443.UV73_C0004G0081"/>
<dbReference type="Pfam" id="PF01189">
    <property type="entry name" value="Methyltr_RsmB-F"/>
    <property type="match status" value="1"/>
</dbReference>
<keyword evidence="1" id="KW-0963">Cytoplasm</keyword>
<comment type="caution">
    <text evidence="6">Lacks conserved residue(s) required for the propagation of feature annotation.</text>
</comment>
<dbReference type="PROSITE" id="PS51686">
    <property type="entry name" value="SAM_MT_RSMB_NOP"/>
    <property type="match status" value="1"/>
</dbReference>
<keyword evidence="5 6" id="KW-0694">RNA-binding</keyword>
<comment type="caution">
    <text evidence="8">The sequence shown here is derived from an EMBL/GenBank/DDBJ whole genome shotgun (WGS) entry which is preliminary data.</text>
</comment>
<dbReference type="PANTHER" id="PTHR22807:SF30">
    <property type="entry name" value="28S RRNA (CYTOSINE(4447)-C(5))-METHYLTRANSFERASE-RELATED"/>
    <property type="match status" value="1"/>
</dbReference>
<feature type="binding site" evidence="6">
    <location>
        <position position="166"/>
    </location>
    <ligand>
        <name>S-adenosyl-L-methionine</name>
        <dbReference type="ChEBI" id="CHEBI:59789"/>
    </ligand>
</feature>
<protein>
    <submittedName>
        <fullName evidence="8">RNA methylase</fullName>
    </submittedName>
</protein>
<dbReference type="GO" id="GO:0008173">
    <property type="term" value="F:RNA methyltransferase activity"/>
    <property type="evidence" value="ECO:0007669"/>
    <property type="project" value="InterPro"/>
</dbReference>
<comment type="similarity">
    <text evidence="6">Belongs to the class I-like SAM-binding methyltransferase superfamily. RsmB/NOP family.</text>
</comment>
<reference evidence="8 9" key="1">
    <citation type="journal article" date="2015" name="Nature">
        <title>rRNA introns, odd ribosomes, and small enigmatic genomes across a large radiation of phyla.</title>
        <authorList>
            <person name="Brown C.T."/>
            <person name="Hug L.A."/>
            <person name="Thomas B.C."/>
            <person name="Sharon I."/>
            <person name="Castelle C.J."/>
            <person name="Singh A."/>
            <person name="Wilkins M.J."/>
            <person name="Williams K.H."/>
            <person name="Banfield J.F."/>
        </authorList>
    </citation>
    <scope>NUCLEOTIDE SEQUENCE [LARGE SCALE GENOMIC DNA]</scope>
</reference>
<proteinExistence type="inferred from homology"/>
<dbReference type="AlphaFoldDB" id="A0A0G1DJT5"/>
<keyword evidence="4 6" id="KW-0949">S-adenosyl-L-methionine</keyword>
<evidence type="ECO:0000256" key="3">
    <source>
        <dbReference type="ARBA" id="ARBA00022679"/>
    </source>
</evidence>
<name>A0A0G1DJT5_9BACT</name>